<reference evidence="1 2" key="1">
    <citation type="submission" date="2018-01" db="EMBL/GenBank/DDBJ databases">
        <title>Draft genome sequence of Sphaerisporangium sp. 7K107.</title>
        <authorList>
            <person name="Sahin N."/>
            <person name="Saygin H."/>
            <person name="Ay H."/>
        </authorList>
    </citation>
    <scope>NUCLEOTIDE SEQUENCE [LARGE SCALE GENOMIC DNA]</scope>
    <source>
        <strain evidence="1 2">7K107</strain>
    </source>
</reference>
<name>A0A2W2EW82_9ACTN</name>
<proteinExistence type="predicted"/>
<protein>
    <submittedName>
        <fullName evidence="1">Uncharacterized protein</fullName>
    </submittedName>
</protein>
<dbReference type="Proteomes" id="UP000248544">
    <property type="component" value="Unassembled WGS sequence"/>
</dbReference>
<dbReference type="AlphaFoldDB" id="A0A2W2EW82"/>
<gene>
    <name evidence="1" type="ORF">C1I98_38885</name>
</gene>
<evidence type="ECO:0000313" key="2">
    <source>
        <dbReference type="Proteomes" id="UP000248544"/>
    </source>
</evidence>
<dbReference type="EMBL" id="POUA01000725">
    <property type="protein sequence ID" value="PZG16728.1"/>
    <property type="molecule type" value="Genomic_DNA"/>
</dbReference>
<keyword evidence="2" id="KW-1185">Reference proteome</keyword>
<evidence type="ECO:0000313" key="1">
    <source>
        <dbReference type="EMBL" id="PZG16728.1"/>
    </source>
</evidence>
<sequence length="108" mass="11748">MGVRDRTPSPVFVRAASLDVMAEEQIPQIGPCYACGRAFRFDPGEVVMFAVDPQTGLPPGFSALGTRREPSAEEVARAVEKPVCPGCVQRAERYAAETETPPSWPTWP</sequence>
<comment type="caution">
    <text evidence="1">The sequence shown here is derived from an EMBL/GenBank/DDBJ whole genome shotgun (WGS) entry which is preliminary data.</text>
</comment>
<organism evidence="1 2">
    <name type="scientific">Spongiactinospora gelatinilytica</name>
    <dbReference type="NCBI Taxonomy" id="2666298"/>
    <lineage>
        <taxon>Bacteria</taxon>
        <taxon>Bacillati</taxon>
        <taxon>Actinomycetota</taxon>
        <taxon>Actinomycetes</taxon>
        <taxon>Streptosporangiales</taxon>
        <taxon>Streptosporangiaceae</taxon>
        <taxon>Spongiactinospora</taxon>
    </lineage>
</organism>
<accession>A0A2W2EW82</accession>